<gene>
    <name evidence="1" type="ORF">GSLYS_00004655001</name>
</gene>
<sequence length="200" mass="22014">MYYIFFLLCSLVAAVPLEKRQEKSDVSLLVNNLKATVANLGKGVPTSDLSKAITDIIALADVIIASPGANADKSQVDEVISATIKTIKNHAKTGKLSARMWELSRAIILLSDLANDFTLLADDDEKLYKAAVAVKATGQAILESIQFLGKIQRKEIFYHLTSCEDQISFDVSQKEKIIESADKQYQRNMCLSVNNCELKS</sequence>
<dbReference type="AlphaFoldDB" id="A0AAV2HB47"/>
<evidence type="ECO:0000313" key="2">
    <source>
        <dbReference type="Proteomes" id="UP001497497"/>
    </source>
</evidence>
<proteinExistence type="predicted"/>
<dbReference type="EMBL" id="CAXITT010000071">
    <property type="protein sequence ID" value="CAL1530530.1"/>
    <property type="molecule type" value="Genomic_DNA"/>
</dbReference>
<comment type="caution">
    <text evidence="1">The sequence shown here is derived from an EMBL/GenBank/DDBJ whole genome shotgun (WGS) entry which is preliminary data.</text>
</comment>
<name>A0AAV2HB47_LYMST</name>
<dbReference type="Proteomes" id="UP001497497">
    <property type="component" value="Unassembled WGS sequence"/>
</dbReference>
<accession>A0AAV2HB47</accession>
<keyword evidence="2" id="KW-1185">Reference proteome</keyword>
<evidence type="ECO:0000313" key="1">
    <source>
        <dbReference type="EMBL" id="CAL1530530.1"/>
    </source>
</evidence>
<protein>
    <submittedName>
        <fullName evidence="1">Uncharacterized protein</fullName>
    </submittedName>
</protein>
<organism evidence="1 2">
    <name type="scientific">Lymnaea stagnalis</name>
    <name type="common">Great pond snail</name>
    <name type="synonym">Helix stagnalis</name>
    <dbReference type="NCBI Taxonomy" id="6523"/>
    <lineage>
        <taxon>Eukaryota</taxon>
        <taxon>Metazoa</taxon>
        <taxon>Spiralia</taxon>
        <taxon>Lophotrochozoa</taxon>
        <taxon>Mollusca</taxon>
        <taxon>Gastropoda</taxon>
        <taxon>Heterobranchia</taxon>
        <taxon>Euthyneura</taxon>
        <taxon>Panpulmonata</taxon>
        <taxon>Hygrophila</taxon>
        <taxon>Lymnaeoidea</taxon>
        <taxon>Lymnaeidae</taxon>
        <taxon>Lymnaea</taxon>
    </lineage>
</organism>
<reference evidence="1 2" key="1">
    <citation type="submission" date="2024-04" db="EMBL/GenBank/DDBJ databases">
        <authorList>
            <consortium name="Genoscope - CEA"/>
            <person name="William W."/>
        </authorList>
    </citation>
    <scope>NUCLEOTIDE SEQUENCE [LARGE SCALE GENOMIC DNA]</scope>
</reference>